<keyword evidence="2" id="KW-1185">Reference proteome</keyword>
<name>A0ABV0YNJ5_9TELE</name>
<protein>
    <submittedName>
        <fullName evidence="1">Uncharacterized protein</fullName>
    </submittedName>
</protein>
<comment type="caution">
    <text evidence="1">The sequence shown here is derived from an EMBL/GenBank/DDBJ whole genome shotgun (WGS) entry which is preliminary data.</text>
</comment>
<dbReference type="Proteomes" id="UP001469553">
    <property type="component" value="Unassembled WGS sequence"/>
</dbReference>
<dbReference type="EMBL" id="JAHRIP010038145">
    <property type="protein sequence ID" value="MEQ2294980.1"/>
    <property type="molecule type" value="Genomic_DNA"/>
</dbReference>
<evidence type="ECO:0000313" key="1">
    <source>
        <dbReference type="EMBL" id="MEQ2294980.1"/>
    </source>
</evidence>
<sequence>MPHAVFHPACDVVQFVSPSPPSHQLRAESPHQEHLFHAKIPTEFTCRNLPPFFTSACCGALWESSLFISQHAETLPPPERALFPTSSHFSRVLLPVVLVYPQRPCVKLMHVSINCC</sequence>
<accession>A0ABV0YNJ5</accession>
<organism evidence="1 2">
    <name type="scientific">Ameca splendens</name>
    <dbReference type="NCBI Taxonomy" id="208324"/>
    <lineage>
        <taxon>Eukaryota</taxon>
        <taxon>Metazoa</taxon>
        <taxon>Chordata</taxon>
        <taxon>Craniata</taxon>
        <taxon>Vertebrata</taxon>
        <taxon>Euteleostomi</taxon>
        <taxon>Actinopterygii</taxon>
        <taxon>Neopterygii</taxon>
        <taxon>Teleostei</taxon>
        <taxon>Neoteleostei</taxon>
        <taxon>Acanthomorphata</taxon>
        <taxon>Ovalentaria</taxon>
        <taxon>Atherinomorphae</taxon>
        <taxon>Cyprinodontiformes</taxon>
        <taxon>Goodeidae</taxon>
        <taxon>Ameca</taxon>
    </lineage>
</organism>
<proteinExistence type="predicted"/>
<evidence type="ECO:0000313" key="2">
    <source>
        <dbReference type="Proteomes" id="UP001469553"/>
    </source>
</evidence>
<gene>
    <name evidence="1" type="ORF">AMECASPLE_009406</name>
</gene>
<reference evidence="1 2" key="1">
    <citation type="submission" date="2021-06" db="EMBL/GenBank/DDBJ databases">
        <authorList>
            <person name="Palmer J.M."/>
        </authorList>
    </citation>
    <scope>NUCLEOTIDE SEQUENCE [LARGE SCALE GENOMIC DNA]</scope>
    <source>
        <strain evidence="1 2">AS_MEX2019</strain>
        <tissue evidence="1">Muscle</tissue>
    </source>
</reference>